<evidence type="ECO:0000256" key="8">
    <source>
        <dbReference type="ARBA" id="ARBA00022801"/>
    </source>
</evidence>
<dbReference type="PRINTS" id="PR01857">
    <property type="entry name" value="ADAMTSFAMILY"/>
</dbReference>
<feature type="binding site" evidence="14">
    <location>
        <position position="600"/>
    </location>
    <ligand>
        <name>Ca(2+)</name>
        <dbReference type="ChEBI" id="CHEBI:29108"/>
        <label>1</label>
    </ligand>
</feature>
<reference evidence="20" key="1">
    <citation type="journal article" date="2023" name="bioRxiv">
        <title>Scaffold-level genome assemblies of two parasitoid biocontrol wasps reveal the parthenogenesis mechanism and an associated novel virus.</title>
        <authorList>
            <person name="Inwood S."/>
            <person name="Skelly J."/>
            <person name="Guhlin J."/>
            <person name="Harrop T."/>
            <person name="Goldson S."/>
            <person name="Dearden P."/>
        </authorList>
    </citation>
    <scope>NUCLEOTIDE SEQUENCE</scope>
    <source>
        <strain evidence="20">Lincoln</strain>
        <tissue evidence="20">Whole body</tissue>
    </source>
</reference>
<comment type="subcellular location">
    <subcellularLocation>
        <location evidence="1">Secreted</location>
        <location evidence="1">Extracellular space</location>
        <location evidence="1">Extracellular matrix</location>
    </subcellularLocation>
</comment>
<evidence type="ECO:0000256" key="1">
    <source>
        <dbReference type="ARBA" id="ARBA00004498"/>
    </source>
</evidence>
<feature type="domain" description="Peptidase M12B" evidence="18">
    <location>
        <begin position="391"/>
        <end position="605"/>
    </location>
</feature>
<evidence type="ECO:0000259" key="19">
    <source>
        <dbReference type="PROSITE" id="PS51046"/>
    </source>
</evidence>
<dbReference type="SUPFAM" id="SSF55486">
    <property type="entry name" value="Metalloproteases ('zincins'), catalytic domain"/>
    <property type="match status" value="1"/>
</dbReference>
<dbReference type="InterPro" id="IPR013273">
    <property type="entry name" value="ADAMTS/ADAMTS-like"/>
</dbReference>
<keyword evidence="17" id="KW-0812">Transmembrane</keyword>
<dbReference type="InterPro" id="IPR041645">
    <property type="entry name" value="ADAMTS_CR_2"/>
</dbReference>
<keyword evidence="6" id="KW-0732">Signal</keyword>
<dbReference type="GO" id="GO:0030198">
    <property type="term" value="P:extracellular matrix organization"/>
    <property type="evidence" value="ECO:0007669"/>
    <property type="project" value="InterPro"/>
</dbReference>
<feature type="active site" evidence="13 16">
    <location>
        <position position="540"/>
    </location>
</feature>
<comment type="caution">
    <text evidence="16">Lacks conserved residue(s) required for the propagation of feature annotation.</text>
</comment>
<protein>
    <recommendedName>
        <fullName evidence="22">A disintegrin and metalloproteinase with thrombospondin motifs 9</fullName>
    </recommendedName>
</protein>
<evidence type="ECO:0000256" key="14">
    <source>
        <dbReference type="PIRSR" id="PIRSR613273-2"/>
    </source>
</evidence>
<dbReference type="Gene3D" id="3.40.390.10">
    <property type="entry name" value="Collagenase (Catalytic Domain)"/>
    <property type="match status" value="1"/>
</dbReference>
<feature type="domain" description="GON" evidence="19">
    <location>
        <begin position="1618"/>
        <end position="1818"/>
    </location>
</feature>
<dbReference type="FunFam" id="2.20.100.10:FF:000006">
    <property type="entry name" value="A disintegrin and metalloproteinase with thrombospondin motifs 1"/>
    <property type="match status" value="1"/>
</dbReference>
<dbReference type="EMBL" id="JAQQBR010001831">
    <property type="protein sequence ID" value="KAK0169130.1"/>
    <property type="molecule type" value="Genomic_DNA"/>
</dbReference>
<evidence type="ECO:0000313" key="20">
    <source>
        <dbReference type="EMBL" id="KAK0169130.1"/>
    </source>
</evidence>
<dbReference type="GO" id="GO:0006508">
    <property type="term" value="P:proteolysis"/>
    <property type="evidence" value="ECO:0007669"/>
    <property type="project" value="UniProtKB-KW"/>
</dbReference>
<dbReference type="PROSITE" id="PS50092">
    <property type="entry name" value="TSP1"/>
    <property type="match status" value="10"/>
</dbReference>
<dbReference type="Pfam" id="PF01421">
    <property type="entry name" value="Reprolysin"/>
    <property type="match status" value="1"/>
</dbReference>
<evidence type="ECO:0000256" key="16">
    <source>
        <dbReference type="PROSITE-ProRule" id="PRU00276"/>
    </source>
</evidence>
<feature type="binding site" evidence="14 16">
    <location>
        <position position="549"/>
    </location>
    <ligand>
        <name>Zn(2+)</name>
        <dbReference type="ChEBI" id="CHEBI:29105"/>
        <note>catalytic</note>
    </ligand>
</feature>
<evidence type="ECO:0000256" key="2">
    <source>
        <dbReference type="ARBA" id="ARBA00022525"/>
    </source>
</evidence>
<dbReference type="PANTHER" id="PTHR13723:SF278">
    <property type="entry name" value="ADAM METALLOPEPTIDASE WITH THROMBOSPONDIN TYPE 1 MOTIF A, ISOFORM B"/>
    <property type="match status" value="1"/>
</dbReference>
<feature type="binding site" evidence="14">
    <location>
        <position position="394"/>
    </location>
    <ligand>
        <name>Ca(2+)</name>
        <dbReference type="ChEBI" id="CHEBI:29108"/>
        <label>1</label>
    </ligand>
</feature>
<comment type="cofactor">
    <cofactor evidence="14">
        <name>Zn(2+)</name>
        <dbReference type="ChEBI" id="CHEBI:29105"/>
    </cofactor>
    <text evidence="14">Binds 1 zinc ion per subunit.</text>
</comment>
<evidence type="ECO:0000256" key="9">
    <source>
        <dbReference type="ARBA" id="ARBA00022833"/>
    </source>
</evidence>
<dbReference type="Gene3D" id="2.60.120.830">
    <property type="match status" value="1"/>
</dbReference>
<evidence type="ECO:0000256" key="3">
    <source>
        <dbReference type="ARBA" id="ARBA00022530"/>
    </source>
</evidence>
<feature type="binding site" evidence="14 16">
    <location>
        <position position="539"/>
    </location>
    <ligand>
        <name>Zn(2+)</name>
        <dbReference type="ChEBI" id="CHEBI:29105"/>
        <note>catalytic</note>
    </ligand>
</feature>
<keyword evidence="12" id="KW-0325">Glycoprotein</keyword>
<feature type="disulfide bond" evidence="15">
    <location>
        <begin position="517"/>
        <end position="600"/>
    </location>
</feature>
<dbReference type="InterPro" id="IPR000884">
    <property type="entry name" value="TSP1_rpt"/>
</dbReference>
<dbReference type="InterPro" id="IPR012314">
    <property type="entry name" value="Pept_M12B_GON-ADAMTSs"/>
</dbReference>
<feature type="binding site" evidence="14">
    <location>
        <position position="603"/>
    </location>
    <ligand>
        <name>Ca(2+)</name>
        <dbReference type="ChEBI" id="CHEBI:29108"/>
        <label>2</label>
    </ligand>
</feature>
<organism evidence="20 21">
    <name type="scientific">Microctonus hyperodae</name>
    <name type="common">Parasitoid wasp</name>
    <dbReference type="NCBI Taxonomy" id="165561"/>
    <lineage>
        <taxon>Eukaryota</taxon>
        <taxon>Metazoa</taxon>
        <taxon>Ecdysozoa</taxon>
        <taxon>Arthropoda</taxon>
        <taxon>Hexapoda</taxon>
        <taxon>Insecta</taxon>
        <taxon>Pterygota</taxon>
        <taxon>Neoptera</taxon>
        <taxon>Endopterygota</taxon>
        <taxon>Hymenoptera</taxon>
        <taxon>Apocrita</taxon>
        <taxon>Ichneumonoidea</taxon>
        <taxon>Braconidae</taxon>
        <taxon>Euphorinae</taxon>
        <taxon>Microctonus</taxon>
    </lineage>
</organism>
<dbReference type="InterPro" id="IPR010294">
    <property type="entry name" value="ADAMTS_spacer1"/>
</dbReference>
<dbReference type="Pfam" id="PF17771">
    <property type="entry name" value="ADAMTS_CR_2"/>
    <property type="match status" value="1"/>
</dbReference>
<dbReference type="Pfam" id="PF19030">
    <property type="entry name" value="TSP1_ADAMTS"/>
    <property type="match status" value="9"/>
</dbReference>
<dbReference type="Pfam" id="PF00090">
    <property type="entry name" value="TSP_1"/>
    <property type="match status" value="1"/>
</dbReference>
<dbReference type="InterPro" id="IPR050439">
    <property type="entry name" value="ADAMTS_ADAMTS-like"/>
</dbReference>
<keyword evidence="7" id="KW-0677">Repeat</keyword>
<feature type="disulfide bond" evidence="15">
    <location>
        <begin position="723"/>
        <end position="735"/>
    </location>
</feature>
<keyword evidence="9 14" id="KW-0862">Zinc</keyword>
<keyword evidence="21" id="KW-1185">Reference proteome</keyword>
<dbReference type="PANTHER" id="PTHR13723">
    <property type="entry name" value="ADAMTS A DISINTEGRIN AND METALLOPROTEASE WITH THROMBOSPONDIN MOTIFS PROTEASE"/>
    <property type="match status" value="1"/>
</dbReference>
<dbReference type="Proteomes" id="UP001168972">
    <property type="component" value="Unassembled WGS sequence"/>
</dbReference>
<feature type="binding site" evidence="14">
    <location>
        <position position="394"/>
    </location>
    <ligand>
        <name>Ca(2+)</name>
        <dbReference type="ChEBI" id="CHEBI:29108"/>
        <label>2</label>
    </ligand>
</feature>
<dbReference type="GO" id="GO:0008270">
    <property type="term" value="F:zinc ion binding"/>
    <property type="evidence" value="ECO:0007669"/>
    <property type="project" value="InterPro"/>
</dbReference>
<evidence type="ECO:0000256" key="13">
    <source>
        <dbReference type="PIRSR" id="PIRSR613273-1"/>
    </source>
</evidence>
<dbReference type="PROSITE" id="PS50215">
    <property type="entry name" value="ADAM_MEPRO"/>
    <property type="match status" value="1"/>
</dbReference>
<keyword evidence="17" id="KW-1133">Transmembrane helix</keyword>
<dbReference type="Pfam" id="PF19236">
    <property type="entry name" value="ADAMTS_CR_3"/>
    <property type="match status" value="1"/>
</dbReference>
<proteinExistence type="predicted"/>
<feature type="binding site" evidence="14">
    <location>
        <position position="486"/>
    </location>
    <ligand>
        <name>Ca(2+)</name>
        <dbReference type="ChEBI" id="CHEBI:29108"/>
        <label>1</label>
    </ligand>
</feature>
<evidence type="ECO:0000256" key="15">
    <source>
        <dbReference type="PIRSR" id="PIRSR613273-3"/>
    </source>
</evidence>
<evidence type="ECO:0000256" key="12">
    <source>
        <dbReference type="ARBA" id="ARBA00023180"/>
    </source>
</evidence>
<feature type="disulfide bond" evidence="15">
    <location>
        <begin position="497"/>
        <end position="505"/>
    </location>
</feature>
<evidence type="ECO:0000256" key="4">
    <source>
        <dbReference type="ARBA" id="ARBA00022670"/>
    </source>
</evidence>
<feature type="binding site" evidence="14 16">
    <location>
        <position position="543"/>
    </location>
    <ligand>
        <name>Zn(2+)</name>
        <dbReference type="ChEBI" id="CHEBI:29105"/>
        <note>catalytic</note>
    </ligand>
</feature>
<dbReference type="InterPro" id="IPR002870">
    <property type="entry name" value="Peptidase_M12B_N"/>
</dbReference>
<keyword evidence="8" id="KW-0378">Hydrolase</keyword>
<feature type="disulfide bond" evidence="15">
    <location>
        <begin position="708"/>
        <end position="745"/>
    </location>
</feature>
<comment type="caution">
    <text evidence="20">The sequence shown here is derived from an EMBL/GenBank/DDBJ whole genome shotgun (WGS) entry which is preliminary data.</text>
</comment>
<keyword evidence="2" id="KW-0964">Secreted</keyword>
<dbReference type="Pfam" id="PF01562">
    <property type="entry name" value="Pep_M12B_propep"/>
    <property type="match status" value="1"/>
</dbReference>
<feature type="disulfide bond" evidence="15">
    <location>
        <begin position="627"/>
        <end position="651"/>
    </location>
</feature>
<dbReference type="InterPro" id="IPR024079">
    <property type="entry name" value="MetalloPept_cat_dom_sf"/>
</dbReference>
<keyword evidence="14" id="KW-0106">Calcium</keyword>
<keyword evidence="4" id="KW-0645">Protease</keyword>
<feature type="disulfide bond" evidence="15">
    <location>
        <begin position="712"/>
        <end position="750"/>
    </location>
</feature>
<dbReference type="CDD" id="cd04273">
    <property type="entry name" value="ZnMc_ADAMTS_like"/>
    <property type="match status" value="1"/>
</dbReference>
<keyword evidence="3" id="KW-0272">Extracellular matrix</keyword>
<dbReference type="InterPro" id="IPR036383">
    <property type="entry name" value="TSP1_rpt_sf"/>
</dbReference>
<accession>A0AA39FGL2</accession>
<evidence type="ECO:0008006" key="22">
    <source>
        <dbReference type="Google" id="ProtNLM"/>
    </source>
</evidence>
<dbReference type="SUPFAM" id="SSF82895">
    <property type="entry name" value="TSP-1 type 1 repeat"/>
    <property type="match status" value="10"/>
</dbReference>
<feature type="binding site" evidence="14">
    <location>
        <position position="603"/>
    </location>
    <ligand>
        <name>Ca(2+)</name>
        <dbReference type="ChEBI" id="CHEBI:29108"/>
        <label>1</label>
    </ligand>
</feature>
<reference evidence="20" key="2">
    <citation type="submission" date="2023-03" db="EMBL/GenBank/DDBJ databases">
        <authorList>
            <person name="Inwood S.N."/>
            <person name="Skelly J.G."/>
            <person name="Guhlin J."/>
            <person name="Harrop T.W.R."/>
            <person name="Goldson S.G."/>
            <person name="Dearden P.K."/>
        </authorList>
    </citation>
    <scope>NUCLEOTIDE SEQUENCE</scope>
    <source>
        <strain evidence="20">Lincoln</strain>
        <tissue evidence="20">Whole body</tissue>
    </source>
</reference>
<dbReference type="InterPro" id="IPR001590">
    <property type="entry name" value="Peptidase_M12B"/>
</dbReference>
<dbReference type="Pfam" id="PF08685">
    <property type="entry name" value="GON"/>
    <property type="match status" value="1"/>
</dbReference>
<feature type="disulfide bond" evidence="15">
    <location>
        <begin position="469"/>
        <end position="523"/>
    </location>
</feature>
<keyword evidence="10" id="KW-0482">Metalloprotease</keyword>
<dbReference type="FunFam" id="2.20.100.10:FF:000005">
    <property type="entry name" value="ADAM metallopeptidase with thrombospondin type 1 motif 9"/>
    <property type="match status" value="3"/>
</dbReference>
<dbReference type="InterPro" id="IPR045371">
    <property type="entry name" value="ADAMTS_CR_3"/>
</dbReference>
<evidence type="ECO:0000256" key="17">
    <source>
        <dbReference type="SAM" id="Phobius"/>
    </source>
</evidence>
<sequence length="1818" mass="205411">MSRLSSRVCTTIATLAIVLLVVFLAMLWSSINTSSKISSVGEYQMKNTSDLHYNSHQDQDRVPNIHAISFASNIDHNSTINDVSTRTHSSMKNKLIWKDDILSNVKHNIEYIKLMKISQNQYEDPPSARSNLKRHHSGHFRHSTAEIWDPHPQYEFTAFGKQFRLRLTHDNSFVSQNIKVTHTSQNKTKWEHPGHQLGCYYSGIVDGDPKSVVSVSLCHGMTGHMRTSTGSYIIKPADNWDNTDNDAADKSTLQHAIYRVSSTQTNTNNVDLPTDVGHNCGVIDYDPVEEAPSPLTDDSLSTRVYVGNHVRERRSLTEKLYHDNLIQDDDSLPKKFSDIIRHHEKLNLYKTPWQKRYEDNVTKKMNLENDDSAISDLFTSWRPRRALPREYFIEIMVVADAKMVEYHGSGLVGYILVLMSTVSRIYKDPSIGNPISIAVTKIMQSTEMFGTKHNGTDGIAAAEMLKSFCYWQKHNNPDEPSPEHHDAALLLTRENLCHNPDEQRCDTLGLAELGRMCSPGSSCAIVQDNGLAAAFTIAHELGHVFNMPHDDDTKCAKFRDRSRVHNVMCRMLGDNTFPWEWSKCSRHYVTEFLEAGYANCLLDEPRDMIRSDVGRLPGQDYSQDKQCELVFGPGSKICPQMEIDVCKRLWCTAPSWNHYPECHTQHTPWADGTPCSHGKWCHRGECVSRRNLAPSDGQWGEWGRYGECSRTCGGGIKKKYRECNNPPPLNGGNYCVGDRVKYRSCGTKECPLGALDFRQEQCAMSNNNNHNIQDLPRDVKWHAKYIKIPPEDRCRLYCQVESNQYYMLRDKVIDGTPCGPDTFHICVNGHCKQAGCDHVLNSTAELDTCGVCRGDNSTCQRIAGAYNSSGVYGYRRVAKIPAGSSYIDIRQHGWGGSHNDSNYLALRLGEHGDYILNGNYMVMHRKVIVLPGIAIEYSGPGSIVERLNSSRPINVDLILEVLSVGNVVPPQIAYEYTVPKRILGNYTWILSDWSSCSHTCQGTKQRQAECRGTKHKDVVPDDYCRPEERPQEESQLCNIHCMLQWQLTSVSECSNHCGPGTRMITTQCVQILLNSNMPRASHRLPPHACTHLERPNEIEMCRGPCDDVHWSYTEWGPCSVSCGGGTQIRTANCIDSIGQLVSENECNASEKILQKSCNHDTCPQWTPGEWSPCSVTCGIGIQLRSYWCQVENRIISESYCGNLTSTVKKICNAGPCHRWSIGEWNPCSVTCGGGTRRRKVACLNTEGTIGDACATSIKPDISETCALDPCPTIASIPPVIYSSDPTHSESSEQENEIDSNDIKIHTAYAWRTGPFGECSRSCNGGIMERIVQCMSTVTRAAVLDEYCSIDSRPMATLPCNKHPCPLWNTGDWTECDAKCGAGYQHRQVRCQSVRGGGLPDEKCNGIKRPDHMKKCWKMPCMTSHINNFNSKSVNLHKWRTSNWTPCSKSCGGGIKTRRVECTFKTGNIEHVIDDYRCTRLGIIKPRSQRACQRVPCNYTWQEGSWSECSADCGVGFQRRAVTCHQINRFGWIDPTPFDGCPMNEKPKHEQKCKLQGCDDKFYWTTGTWRKCSHPCGRKGRQIRRLFCHDRNGKRVAKFNCPKEYKPQRKRKCNQRRCGPLTCLEVKKKFKTIKDGEYILLIGGRNMTIYCHGMTTNEPTEYLTLPSGERENYAEIYDKKLKNLETCPFNGQRNDNSNLVEDIDRISGRTMFKRVRIDVARLIIIANDYTFSWTKGAKRVEYGRAGDCYSLKNCPQGRFSINLNGTALKLVPQIIWERQNSLAFLAINRINDQRILGKCGGYCGFCAPNMDLKLDVLPL</sequence>
<dbReference type="PROSITE" id="PS51046">
    <property type="entry name" value="GON"/>
    <property type="match status" value="1"/>
</dbReference>
<dbReference type="Pfam" id="PF05986">
    <property type="entry name" value="ADAMTS_spacer1"/>
    <property type="match status" value="1"/>
</dbReference>
<keyword evidence="5 14" id="KW-0479">Metal-binding</keyword>
<dbReference type="Gene3D" id="3.40.1620.60">
    <property type="match status" value="2"/>
</dbReference>
<dbReference type="SMART" id="SM00209">
    <property type="entry name" value="TSP1"/>
    <property type="match status" value="11"/>
</dbReference>
<name>A0AA39FGL2_MICHY</name>
<feature type="disulfide bond" evidence="15">
    <location>
        <begin position="675"/>
        <end position="686"/>
    </location>
</feature>
<feature type="transmembrane region" description="Helical" evidence="17">
    <location>
        <begin position="12"/>
        <end position="31"/>
    </location>
</feature>
<evidence type="ECO:0000313" key="21">
    <source>
        <dbReference type="Proteomes" id="UP001168972"/>
    </source>
</evidence>
<evidence type="ECO:0000256" key="5">
    <source>
        <dbReference type="ARBA" id="ARBA00022723"/>
    </source>
</evidence>
<evidence type="ECO:0000256" key="11">
    <source>
        <dbReference type="ARBA" id="ARBA00023157"/>
    </source>
</evidence>
<evidence type="ECO:0000259" key="18">
    <source>
        <dbReference type="PROSITE" id="PS50215"/>
    </source>
</evidence>
<evidence type="ECO:0000256" key="6">
    <source>
        <dbReference type="ARBA" id="ARBA00022729"/>
    </source>
</evidence>
<keyword evidence="17" id="KW-0472">Membrane</keyword>
<feature type="disulfide bond" evidence="15">
    <location>
        <begin position="555"/>
        <end position="584"/>
    </location>
</feature>
<gene>
    <name evidence="20" type="ORF">PV327_002876</name>
</gene>
<evidence type="ECO:0000256" key="7">
    <source>
        <dbReference type="ARBA" id="ARBA00022737"/>
    </source>
</evidence>
<feature type="disulfide bond" evidence="15">
    <location>
        <begin position="638"/>
        <end position="662"/>
    </location>
</feature>
<dbReference type="GO" id="GO:0004222">
    <property type="term" value="F:metalloendopeptidase activity"/>
    <property type="evidence" value="ECO:0007669"/>
    <property type="project" value="InterPro"/>
</dbReference>
<keyword evidence="11 15" id="KW-1015">Disulfide bond</keyword>
<evidence type="ECO:0000256" key="10">
    <source>
        <dbReference type="ARBA" id="ARBA00023049"/>
    </source>
</evidence>
<feature type="disulfide bond" evidence="15">
    <location>
        <begin position="646"/>
        <end position="681"/>
    </location>
</feature>
<dbReference type="Gene3D" id="2.20.100.10">
    <property type="entry name" value="Thrombospondin type-1 (TSP1) repeat"/>
    <property type="match status" value="9"/>
</dbReference>